<keyword evidence="4 5" id="KW-0472">Membrane</keyword>
<evidence type="ECO:0000256" key="5">
    <source>
        <dbReference type="SAM" id="Phobius"/>
    </source>
</evidence>
<dbReference type="PANTHER" id="PTHR23528:SF1">
    <property type="entry name" value="MAJOR FACILITATOR SUPERFAMILY (MFS) PROFILE DOMAIN-CONTAINING PROTEIN"/>
    <property type="match status" value="1"/>
</dbReference>
<dbReference type="InterPro" id="IPR005829">
    <property type="entry name" value="Sugar_transporter_CS"/>
</dbReference>
<dbReference type="Gene3D" id="1.20.1250.20">
    <property type="entry name" value="MFS general substrate transporter like domains"/>
    <property type="match status" value="2"/>
</dbReference>
<feature type="transmembrane region" description="Helical" evidence="5">
    <location>
        <begin position="373"/>
        <end position="396"/>
    </location>
</feature>
<dbReference type="GO" id="GO:0005886">
    <property type="term" value="C:plasma membrane"/>
    <property type="evidence" value="ECO:0007669"/>
    <property type="project" value="UniProtKB-SubCell"/>
</dbReference>
<feature type="domain" description="Major facilitator superfamily (MFS) profile" evidence="6">
    <location>
        <begin position="19"/>
        <end position="424"/>
    </location>
</feature>
<evidence type="ECO:0000313" key="8">
    <source>
        <dbReference type="Proteomes" id="UP001144313"/>
    </source>
</evidence>
<reference evidence="7" key="1">
    <citation type="submission" date="2022-12" db="EMBL/GenBank/DDBJ databases">
        <title>Reference genome sequencing for broad-spectrum identification of bacterial and archaeal isolates by mass spectrometry.</title>
        <authorList>
            <person name="Sekiguchi Y."/>
            <person name="Tourlousse D.M."/>
        </authorList>
    </citation>
    <scope>NUCLEOTIDE SEQUENCE</scope>
    <source>
        <strain evidence="7">LLR39Z86</strain>
    </source>
</reference>
<dbReference type="PROSITE" id="PS00216">
    <property type="entry name" value="SUGAR_TRANSPORT_1"/>
    <property type="match status" value="1"/>
</dbReference>
<feature type="transmembrane region" description="Helical" evidence="5">
    <location>
        <begin position="335"/>
        <end position="352"/>
    </location>
</feature>
<feature type="transmembrane region" description="Helical" evidence="5">
    <location>
        <begin position="60"/>
        <end position="84"/>
    </location>
</feature>
<evidence type="ECO:0000259" key="6">
    <source>
        <dbReference type="PROSITE" id="PS50850"/>
    </source>
</evidence>
<feature type="transmembrane region" description="Helical" evidence="5">
    <location>
        <begin position="240"/>
        <end position="259"/>
    </location>
</feature>
<comment type="subcellular location">
    <subcellularLocation>
        <location evidence="1">Cell membrane</location>
        <topology evidence="1">Multi-pass membrane protein</topology>
    </subcellularLocation>
</comment>
<dbReference type="EMBL" id="BSDT01000001">
    <property type="protein sequence ID" value="GLI43399.1"/>
    <property type="molecule type" value="Genomic_DNA"/>
</dbReference>
<organism evidence="7 8">
    <name type="scientific">Glycomyces algeriensis</name>
    <dbReference type="NCBI Taxonomy" id="256037"/>
    <lineage>
        <taxon>Bacteria</taxon>
        <taxon>Bacillati</taxon>
        <taxon>Actinomycetota</taxon>
        <taxon>Actinomycetes</taxon>
        <taxon>Glycomycetales</taxon>
        <taxon>Glycomycetaceae</taxon>
        <taxon>Glycomyces</taxon>
    </lineage>
</organism>
<evidence type="ECO:0000256" key="4">
    <source>
        <dbReference type="ARBA" id="ARBA00023136"/>
    </source>
</evidence>
<feature type="transmembrane region" description="Helical" evidence="5">
    <location>
        <begin position="154"/>
        <end position="179"/>
    </location>
</feature>
<protein>
    <submittedName>
        <fullName evidence="7">MFS transporter</fullName>
    </submittedName>
</protein>
<keyword evidence="2 5" id="KW-0812">Transmembrane</keyword>
<dbReference type="PROSITE" id="PS50850">
    <property type="entry name" value="MFS"/>
    <property type="match status" value="1"/>
</dbReference>
<dbReference type="PANTHER" id="PTHR23528">
    <property type="match status" value="1"/>
</dbReference>
<feature type="transmembrane region" description="Helical" evidence="5">
    <location>
        <begin position="23"/>
        <end position="40"/>
    </location>
</feature>
<evidence type="ECO:0000256" key="3">
    <source>
        <dbReference type="ARBA" id="ARBA00022989"/>
    </source>
</evidence>
<name>A0A9W6G8S1_9ACTN</name>
<keyword evidence="3 5" id="KW-1133">Transmembrane helix</keyword>
<sequence length="424" mass="44225">MTTAPEAPAPAALAEPERNVGKVWIGGITTGMLGLYMAFFTPIQVLLPLQLAEIDEDGKVAAFGLVTGFGALVAVVANPLAGALSDRTTGRFGRRHPWTLGGMAVGALGLYLLGLQTTVIGVLLCWCLAQAALNAGYASLNAGIPDHVPVRQRAVVSGWIGFPQALGLVLGAVIVTMLVTDIPTGYLVIGLAALAMALPFVLSTPDPPLPRTARPPFNWKALLATFWVSPRAHPDFAWAWFTRFLVMLGNATGTLYLLFFLQDAVHYEEIFPGRSADEGVLILTLLYTGGVIATSVAGGVLSDRIGRRKPLVVVSSAIMTVAALLLTFWHTWPAAIAAAAIMGAGFGIYLSVDQALITQVLPAASDRAKDLGIINIASTAPQVLGPALAAVTVAGLGGYSTLYALSAAATLLGGILVWPIKSVR</sequence>
<keyword evidence="8" id="KW-1185">Reference proteome</keyword>
<feature type="transmembrane region" description="Helical" evidence="5">
    <location>
        <begin position="96"/>
        <end position="113"/>
    </location>
</feature>
<evidence type="ECO:0000256" key="2">
    <source>
        <dbReference type="ARBA" id="ARBA00022692"/>
    </source>
</evidence>
<feature type="transmembrane region" description="Helical" evidence="5">
    <location>
        <begin position="119"/>
        <end position="142"/>
    </location>
</feature>
<dbReference type="InterPro" id="IPR036259">
    <property type="entry name" value="MFS_trans_sf"/>
</dbReference>
<dbReference type="GO" id="GO:0022857">
    <property type="term" value="F:transmembrane transporter activity"/>
    <property type="evidence" value="ECO:0007669"/>
    <property type="project" value="InterPro"/>
</dbReference>
<accession>A0A9W6G8S1</accession>
<gene>
    <name evidence="7" type="ORF">GALLR39Z86_32490</name>
</gene>
<dbReference type="AlphaFoldDB" id="A0A9W6G8S1"/>
<proteinExistence type="predicted"/>
<evidence type="ECO:0000256" key="1">
    <source>
        <dbReference type="ARBA" id="ARBA00004651"/>
    </source>
</evidence>
<feature type="transmembrane region" description="Helical" evidence="5">
    <location>
        <begin position="279"/>
        <end position="299"/>
    </location>
</feature>
<dbReference type="RefSeq" id="WP_270113725.1">
    <property type="nucleotide sequence ID" value="NZ_BAAAOL010000017.1"/>
</dbReference>
<feature type="transmembrane region" description="Helical" evidence="5">
    <location>
        <begin position="311"/>
        <end position="329"/>
    </location>
</feature>
<feature type="transmembrane region" description="Helical" evidence="5">
    <location>
        <begin position="402"/>
        <end position="420"/>
    </location>
</feature>
<feature type="transmembrane region" description="Helical" evidence="5">
    <location>
        <begin position="185"/>
        <end position="202"/>
    </location>
</feature>
<dbReference type="InterPro" id="IPR011701">
    <property type="entry name" value="MFS"/>
</dbReference>
<dbReference type="SUPFAM" id="SSF103473">
    <property type="entry name" value="MFS general substrate transporter"/>
    <property type="match status" value="1"/>
</dbReference>
<dbReference type="Pfam" id="PF07690">
    <property type="entry name" value="MFS_1"/>
    <property type="match status" value="2"/>
</dbReference>
<dbReference type="InterPro" id="IPR020846">
    <property type="entry name" value="MFS_dom"/>
</dbReference>
<dbReference type="Proteomes" id="UP001144313">
    <property type="component" value="Unassembled WGS sequence"/>
</dbReference>
<comment type="caution">
    <text evidence="7">The sequence shown here is derived from an EMBL/GenBank/DDBJ whole genome shotgun (WGS) entry which is preliminary data.</text>
</comment>
<evidence type="ECO:0000313" key="7">
    <source>
        <dbReference type="EMBL" id="GLI43399.1"/>
    </source>
</evidence>